<protein>
    <submittedName>
        <fullName evidence="4">Putative polya-specific ribonuclease parn</fullName>
    </submittedName>
</protein>
<dbReference type="PANTHER" id="PTHR15092">
    <property type="entry name" value="POLY A -SPECIFIC RIBONUCLEASE/TARGET OF EGR1, MEMBER 1"/>
    <property type="match status" value="1"/>
</dbReference>
<evidence type="ECO:0000259" key="3">
    <source>
        <dbReference type="Pfam" id="PF08675"/>
    </source>
</evidence>
<dbReference type="SUPFAM" id="SSF82708">
    <property type="entry name" value="R3H domain"/>
    <property type="match status" value="1"/>
</dbReference>
<dbReference type="AlphaFoldDB" id="A0A0P4VMI4"/>
<dbReference type="GO" id="GO:0046872">
    <property type="term" value="F:metal ion binding"/>
    <property type="evidence" value="ECO:0007669"/>
    <property type="project" value="InterPro"/>
</dbReference>
<dbReference type="GO" id="GO:0004535">
    <property type="term" value="F:poly(A)-specific ribonuclease activity"/>
    <property type="evidence" value="ECO:0007669"/>
    <property type="project" value="InterPro"/>
</dbReference>
<dbReference type="GO" id="GO:0005634">
    <property type="term" value="C:nucleus"/>
    <property type="evidence" value="ECO:0007669"/>
    <property type="project" value="InterPro"/>
</dbReference>
<dbReference type="InterPro" id="IPR012337">
    <property type="entry name" value="RNaseH-like_sf"/>
</dbReference>
<dbReference type="PANTHER" id="PTHR15092:SF44">
    <property type="entry name" value="POLY(A)-SPECIFIC RIBONUCLEASE PARN"/>
    <property type="match status" value="1"/>
</dbReference>
<dbReference type="GO" id="GO:1990432">
    <property type="term" value="P:siRNA 3'-end processing"/>
    <property type="evidence" value="ECO:0007669"/>
    <property type="project" value="TreeGrafter"/>
</dbReference>
<feature type="compositionally biased region" description="Polar residues" evidence="2">
    <location>
        <begin position="522"/>
        <end position="532"/>
    </location>
</feature>
<dbReference type="GO" id="GO:1990431">
    <property type="term" value="P:priRNA 3'-end processing"/>
    <property type="evidence" value="ECO:0007669"/>
    <property type="project" value="TreeGrafter"/>
</dbReference>
<dbReference type="EMBL" id="GDKW01000237">
    <property type="protein sequence ID" value="JAI56358.1"/>
    <property type="molecule type" value="mRNA"/>
</dbReference>
<reference evidence="4" key="1">
    <citation type="journal article" date="2016" name="PLoS Negl. Trop. Dis.">
        <title>A Deep Insight into the Sialome of Rhodnius neglectus, a Vector of Chagas Disease.</title>
        <authorList>
            <person name="Santiago P.B."/>
            <person name="Assumpcao T.C."/>
            <person name="Araujo C.N."/>
            <person name="Bastos I.M."/>
            <person name="Neves D."/>
            <person name="Silva I.G."/>
            <person name="Charneau S."/>
            <person name="Queiroz R.M."/>
            <person name="Raiol T."/>
            <person name="Oliveira J.V."/>
            <person name="Sousa M.V."/>
            <person name="Calvo E."/>
            <person name="Ribeiro J.M."/>
            <person name="Santana J.M."/>
        </authorList>
    </citation>
    <scope>NUCLEOTIDE SEQUENCE</scope>
    <source>
        <tissue evidence="4">Salivary glands</tissue>
    </source>
</reference>
<dbReference type="SUPFAM" id="SSF53098">
    <property type="entry name" value="Ribonuclease H-like"/>
    <property type="match status" value="1"/>
</dbReference>
<feature type="region of interest" description="Disordered" evidence="2">
    <location>
        <begin position="507"/>
        <end position="580"/>
    </location>
</feature>
<dbReference type="GO" id="GO:0000289">
    <property type="term" value="P:nuclear-transcribed mRNA poly(A) tail shortening"/>
    <property type="evidence" value="ECO:0007669"/>
    <property type="project" value="TreeGrafter"/>
</dbReference>
<dbReference type="Gene3D" id="3.30.70.330">
    <property type="match status" value="1"/>
</dbReference>
<comment type="similarity">
    <text evidence="1">Belongs to the CAF1 family.</text>
</comment>
<accession>A0A0P4VMI4</accession>
<dbReference type="InterPro" id="IPR014789">
    <property type="entry name" value="PolyA-riboNase_RNA-binding"/>
</dbReference>
<dbReference type="Pfam" id="PF04857">
    <property type="entry name" value="CAF1"/>
    <property type="match status" value="1"/>
</dbReference>
<dbReference type="InterPro" id="IPR006941">
    <property type="entry name" value="RNase_CAF1"/>
</dbReference>
<evidence type="ECO:0000313" key="4">
    <source>
        <dbReference type="EMBL" id="JAI56358.1"/>
    </source>
</evidence>
<dbReference type="InterPro" id="IPR036397">
    <property type="entry name" value="RNaseH_sf"/>
</dbReference>
<dbReference type="InterPro" id="IPR051181">
    <property type="entry name" value="CAF1_poly(A)_ribonucleases"/>
</dbReference>
<dbReference type="SUPFAM" id="SSF54928">
    <property type="entry name" value="RNA-binding domain, RBD"/>
    <property type="match status" value="1"/>
</dbReference>
<dbReference type="InterPro" id="IPR012677">
    <property type="entry name" value="Nucleotide-bd_a/b_plait_sf"/>
</dbReference>
<evidence type="ECO:0000256" key="1">
    <source>
        <dbReference type="ARBA" id="ARBA00008372"/>
    </source>
</evidence>
<organism evidence="4">
    <name type="scientific">Rhodnius neglectus</name>
    <dbReference type="NCBI Taxonomy" id="72488"/>
    <lineage>
        <taxon>Eukaryota</taxon>
        <taxon>Metazoa</taxon>
        <taxon>Ecdysozoa</taxon>
        <taxon>Arthropoda</taxon>
        <taxon>Hexapoda</taxon>
        <taxon>Insecta</taxon>
        <taxon>Pterygota</taxon>
        <taxon>Neoptera</taxon>
        <taxon>Paraneoptera</taxon>
        <taxon>Hemiptera</taxon>
        <taxon>Heteroptera</taxon>
        <taxon>Panheteroptera</taxon>
        <taxon>Cimicomorpha</taxon>
        <taxon>Reduviidae</taxon>
        <taxon>Triatominae</taxon>
        <taxon>Rhodnius</taxon>
    </lineage>
</organism>
<dbReference type="InterPro" id="IPR035979">
    <property type="entry name" value="RBD_domain_sf"/>
</dbReference>
<proteinExistence type="evidence at transcript level"/>
<dbReference type="GO" id="GO:0005737">
    <property type="term" value="C:cytoplasm"/>
    <property type="evidence" value="ECO:0007669"/>
    <property type="project" value="InterPro"/>
</dbReference>
<dbReference type="Gene3D" id="3.30.420.10">
    <property type="entry name" value="Ribonuclease H-like superfamily/Ribonuclease H"/>
    <property type="match status" value="2"/>
</dbReference>
<sequence length="580" mass="66162">MDVTNSNFKELLPEIKNVINSASFICLDGEFTGLSNADNIASFATPSEYFCKLRSSALDFLVVQFGLSAFRKEDSGKRYTNKTYNFYLFPRQLNRQARDRRFLCQASSLTFLTEHGFDFNKLFREGISYLTQSDEDNLKEVFAEKQKWKEANASTTNCAKIPVPSKLQSTVDQAVNSIKELLRPDCEKSEVKIEKCSAFVRKLVYQAMNEEIKSSNLSLETQNGVLVARRGISKDQLEKEKKEKMVKEEEEIEDAIGFSKVIRELSRSGKLIVGHNMLLDICHIINAFLDPLPSDYHEFKEMVHALFPNLVDTKFMCSEEPLNDLVPSTVLEHLLNTVHKRPFILPEIINGEEKCTFNLNKDNLLHHAGYDAFITGICFLSTLHYLECEKSGEQDPLNSPHLKKYLNKLFLMRIPDTYINLDGLDPQPSREHVFHLTFPKAWTSQQISEIFSPFGGVQLWWQSDTTAWAGLHEKSEAKRAIKDLESKKSKLPPGVTIDTYERYNLTTSAAASSPRPNKRKSMPNSGDLSCYQQKKRKSSTEPSVETIPEEEENDKEPNAELDNSKSSNNSLVFPVDQNWD</sequence>
<dbReference type="GO" id="GO:0003723">
    <property type="term" value="F:RNA binding"/>
    <property type="evidence" value="ECO:0007669"/>
    <property type="project" value="InterPro"/>
</dbReference>
<dbReference type="Pfam" id="PF08675">
    <property type="entry name" value="RNA_bind"/>
    <property type="match status" value="1"/>
</dbReference>
<name>A0A0P4VMI4_9HEMI</name>
<evidence type="ECO:0000256" key="2">
    <source>
        <dbReference type="SAM" id="MobiDB-lite"/>
    </source>
</evidence>
<feature type="domain" description="Poly(A)-specific ribonuclease RNA-binding" evidence="3">
    <location>
        <begin position="423"/>
        <end position="504"/>
    </location>
</feature>
<dbReference type="InterPro" id="IPR036867">
    <property type="entry name" value="R3H_dom_sf"/>
</dbReference>